<sequence>MKLFAVSYPQAPQRSNEEIARDFIDLTFFLESGTPLPILTRFEEPVTVALRGPSPAIVGYELDRLITRLQREARIDVRRVADGSAAALNVEAVPRSDMQRLVPSAACFVVPANIRWSEFRGDMRRADLNWSRLQTRRAATVFIPTQISPQEVRDCLHEEVAQALGPLNDLYRLEDSIFNDDNLNSVLTGFDMIVLRATYDDSLRTGMTSGEVAARLPAILQRINPKGARYATRPLQPTPREWLNAIEAALSEGRSGRRSAAEKALEIARGQGWRDSRLGLSLFTLARLTDVHNGDLALARFMEAAEVYDSRQATQIHAAHVGMQIAAFALAAEEYPLAVGIADRYIPVARQAENGSLLSDLLMVKAVAFEASGRQKEADALRWESLGWGRYGSRSDAELLQREREIETLVR</sequence>
<dbReference type="EMBL" id="CP042261">
    <property type="protein sequence ID" value="QDY70269.1"/>
    <property type="molecule type" value="Genomic_DNA"/>
</dbReference>
<dbReference type="KEGG" id="lit:FPZ52_06790"/>
<accession>A0A5B8I8W0</accession>
<dbReference type="InterPro" id="IPR021323">
    <property type="entry name" value="DUF2927"/>
</dbReference>
<dbReference type="OrthoDB" id="7823193at2"/>
<proteinExistence type="predicted"/>
<dbReference type="AlphaFoldDB" id="A0A5B8I8W0"/>
<dbReference type="Proteomes" id="UP000318483">
    <property type="component" value="Chromosome"/>
</dbReference>
<evidence type="ECO:0000313" key="1">
    <source>
        <dbReference type="EMBL" id="QDY70269.1"/>
    </source>
</evidence>
<reference evidence="1 2" key="1">
    <citation type="submission" date="2019-07" db="EMBL/GenBank/DDBJ databases">
        <title>Litoreibacter alkalisoli sp. nov., isolated from saline-alkaline soil.</title>
        <authorList>
            <person name="Wang S."/>
            <person name="Xu L."/>
            <person name="Xing Y.-T."/>
            <person name="Sun J.-Q."/>
        </authorList>
    </citation>
    <scope>NUCLEOTIDE SEQUENCE [LARGE SCALE GENOMIC DNA]</scope>
    <source>
        <strain evidence="1 2">LN3S51</strain>
    </source>
</reference>
<name>A0A5B8I8W0_9RHOB</name>
<gene>
    <name evidence="1" type="ORF">FPZ52_06790</name>
</gene>
<dbReference type="Pfam" id="PF11150">
    <property type="entry name" value="DUF2927"/>
    <property type="match status" value="1"/>
</dbReference>
<evidence type="ECO:0000313" key="2">
    <source>
        <dbReference type="Proteomes" id="UP000318483"/>
    </source>
</evidence>
<keyword evidence="2" id="KW-1185">Reference proteome</keyword>
<protein>
    <submittedName>
        <fullName evidence="1">DUF2927 domain-containing protein</fullName>
    </submittedName>
</protein>
<organism evidence="1 2">
    <name type="scientific">Qingshengfaniella alkalisoli</name>
    <dbReference type="NCBI Taxonomy" id="2599296"/>
    <lineage>
        <taxon>Bacteria</taxon>
        <taxon>Pseudomonadati</taxon>
        <taxon>Pseudomonadota</taxon>
        <taxon>Alphaproteobacteria</taxon>
        <taxon>Rhodobacterales</taxon>
        <taxon>Paracoccaceae</taxon>
        <taxon>Qingshengfaniella</taxon>
    </lineage>
</organism>